<dbReference type="SUPFAM" id="SSF57863">
    <property type="entry name" value="ArfGap/RecO-like zinc finger"/>
    <property type="match status" value="1"/>
</dbReference>
<dbReference type="Pfam" id="PF11967">
    <property type="entry name" value="RecO_N"/>
    <property type="match status" value="1"/>
</dbReference>
<dbReference type="InterPro" id="IPR022572">
    <property type="entry name" value="DNA_rep/recomb_RecO_N"/>
</dbReference>
<dbReference type="Gene3D" id="1.20.1440.120">
    <property type="entry name" value="Recombination protein O, C-terminal domain"/>
    <property type="match status" value="1"/>
</dbReference>
<accession>A0A0G4B3F3</accession>
<comment type="function">
    <text evidence="7">Involved in DNA repair and RecF pathway recombination.</text>
</comment>
<evidence type="ECO:0000256" key="2">
    <source>
        <dbReference type="ARBA" id="ARBA00021310"/>
    </source>
</evidence>
<dbReference type="GO" id="GO:0006310">
    <property type="term" value="P:DNA recombination"/>
    <property type="evidence" value="ECO:0007669"/>
    <property type="project" value="UniProtKB-UniRule"/>
</dbReference>
<dbReference type="EMBL" id="CP011213">
    <property type="protein sequence ID" value="AKM81948.1"/>
    <property type="molecule type" value="Genomic_DNA"/>
</dbReference>
<dbReference type="InterPro" id="IPR037278">
    <property type="entry name" value="ARFGAP/RecO"/>
</dbReference>
<dbReference type="Proteomes" id="UP000035648">
    <property type="component" value="Chromosome"/>
</dbReference>
<dbReference type="NCBIfam" id="TIGR00613">
    <property type="entry name" value="reco"/>
    <property type="match status" value="1"/>
</dbReference>
<dbReference type="InterPro" id="IPR042242">
    <property type="entry name" value="RecO_C"/>
</dbReference>
<proteinExistence type="inferred from homology"/>
<keyword evidence="5 7" id="KW-0234">DNA repair</keyword>
<reference evidence="9 10" key="1">
    <citation type="journal article" date="2015" name="Nature">
        <title>rRNA introns, odd ribosomes, and small enigmatic genomes across a large radiation of phyla.</title>
        <authorList>
            <person name="Brown C.T."/>
            <person name="Hug L.A."/>
            <person name="Thomas B.C."/>
            <person name="Sharon I."/>
            <person name="Castelle C.J."/>
            <person name="Singh A."/>
            <person name="Wilkins M.J."/>
            <person name="Williams K.H."/>
            <person name="Banfield J.F."/>
        </authorList>
    </citation>
    <scope>NUCLEOTIDE SEQUENCE [LARGE SCALE GENOMIC DNA]</scope>
</reference>
<dbReference type="KEGG" id="bbgw:UT28_C0001G0133"/>
<dbReference type="GO" id="GO:0006302">
    <property type="term" value="P:double-strand break repair"/>
    <property type="evidence" value="ECO:0007669"/>
    <property type="project" value="TreeGrafter"/>
</dbReference>
<keyword evidence="3 7" id="KW-0227">DNA damage</keyword>
<dbReference type="HAMAP" id="MF_00201">
    <property type="entry name" value="RecO"/>
    <property type="match status" value="1"/>
</dbReference>
<dbReference type="InterPro" id="IPR012340">
    <property type="entry name" value="NA-bd_OB-fold"/>
</dbReference>
<evidence type="ECO:0000256" key="6">
    <source>
        <dbReference type="ARBA" id="ARBA00033409"/>
    </source>
</evidence>
<dbReference type="GO" id="GO:0043590">
    <property type="term" value="C:bacterial nucleoid"/>
    <property type="evidence" value="ECO:0007669"/>
    <property type="project" value="TreeGrafter"/>
</dbReference>
<evidence type="ECO:0000256" key="5">
    <source>
        <dbReference type="ARBA" id="ARBA00023204"/>
    </source>
</evidence>
<dbReference type="InterPro" id="IPR003717">
    <property type="entry name" value="RecO"/>
</dbReference>
<protein>
    <recommendedName>
        <fullName evidence="2 7">DNA repair protein RecO</fullName>
    </recommendedName>
    <alternativeName>
        <fullName evidence="6 7">Recombination protein O</fullName>
    </alternativeName>
</protein>
<sequence>MAIFKTKGIILKRTNLGEADRILTILTQDRGKIRVVAKGIRKTLSKLAGNCELFTAGNFMLAEGRNLDILTSAEMTECFPGLRKNLKATQSAYYMAEIIEKRLPDDEPHEQIFNLFSECLSELDDNDQTIHPLILPFFEINFLSDTGFEPELYECLACGEKITPEGNFFSVENGGLACPACKADLKISDETIKLLRLILKHKIKNILKIKLNKITEKEITKLIKYYFKNLHPENLKSESFLI</sequence>
<dbReference type="PANTHER" id="PTHR33991:SF1">
    <property type="entry name" value="DNA REPAIR PROTEIN RECO"/>
    <property type="match status" value="1"/>
</dbReference>
<evidence type="ECO:0000313" key="9">
    <source>
        <dbReference type="EMBL" id="AKM81948.1"/>
    </source>
</evidence>
<evidence type="ECO:0000256" key="1">
    <source>
        <dbReference type="ARBA" id="ARBA00007452"/>
    </source>
</evidence>
<name>A0A0G4B3F3_9BACT</name>
<evidence type="ECO:0000256" key="4">
    <source>
        <dbReference type="ARBA" id="ARBA00023172"/>
    </source>
</evidence>
<dbReference type="STRING" id="1618337.UT28_C0001G0133"/>
<evidence type="ECO:0000256" key="7">
    <source>
        <dbReference type="HAMAP-Rule" id="MF_00201"/>
    </source>
</evidence>
<keyword evidence="4 7" id="KW-0233">DNA recombination</keyword>
<dbReference type="SUPFAM" id="SSF50249">
    <property type="entry name" value="Nucleic acid-binding proteins"/>
    <property type="match status" value="1"/>
</dbReference>
<gene>
    <name evidence="7 9" type="primary">recO</name>
    <name evidence="9" type="ORF">UT28_C0001G0133</name>
</gene>
<feature type="domain" description="DNA replication/recombination mediator RecO N-terminal" evidence="8">
    <location>
        <begin position="1"/>
        <end position="79"/>
    </location>
</feature>
<evidence type="ECO:0000313" key="10">
    <source>
        <dbReference type="Proteomes" id="UP000035648"/>
    </source>
</evidence>
<comment type="similarity">
    <text evidence="1 7">Belongs to the RecO family.</text>
</comment>
<organism evidence="9 10">
    <name type="scientific">Berkelbacteria bacterium GW2011_GWE1_39_12</name>
    <dbReference type="NCBI Taxonomy" id="1618337"/>
    <lineage>
        <taxon>Bacteria</taxon>
        <taxon>Candidatus Berkelbacteria</taxon>
    </lineage>
</organism>
<dbReference type="AlphaFoldDB" id="A0A0G4B3F3"/>
<evidence type="ECO:0000256" key="3">
    <source>
        <dbReference type="ARBA" id="ARBA00022763"/>
    </source>
</evidence>
<dbReference type="PANTHER" id="PTHR33991">
    <property type="entry name" value="DNA REPAIR PROTEIN RECO"/>
    <property type="match status" value="1"/>
</dbReference>
<evidence type="ECO:0000259" key="8">
    <source>
        <dbReference type="Pfam" id="PF11967"/>
    </source>
</evidence>
<dbReference type="Pfam" id="PF02565">
    <property type="entry name" value="RecO_C"/>
    <property type="match status" value="1"/>
</dbReference>
<dbReference type="Gene3D" id="2.40.50.140">
    <property type="entry name" value="Nucleic acid-binding proteins"/>
    <property type="match status" value="1"/>
</dbReference>